<dbReference type="PANTHER" id="PTHR13789">
    <property type="entry name" value="MONOOXYGENASE"/>
    <property type="match status" value="1"/>
</dbReference>
<sequence length="97" mass="10172">MVGDEQGVGQPAKVVCGSRVVGVDPEAGVLYLDDGTSVESDLIIGADGIHSVVRNTVTPSTHTVPAPCGLSMYRFVLPMEIVKNALGHDHENPAVYD</sequence>
<dbReference type="InterPro" id="IPR036188">
    <property type="entry name" value="FAD/NAD-bd_sf"/>
</dbReference>
<accession>A0ABR4F3H0</accession>
<reference evidence="4 5" key="1">
    <citation type="submission" date="2024-03" db="EMBL/GenBank/DDBJ databases">
        <title>A high-quality draft genome sequence of Diaporthe vaccinii, a causative agent of upright dieback and viscid rot disease in cranberry plants.</title>
        <authorList>
            <person name="Sarrasin M."/>
            <person name="Lang B.F."/>
            <person name="Burger G."/>
        </authorList>
    </citation>
    <scope>NUCLEOTIDE SEQUENCE [LARGE SCALE GENOMIC DNA]</scope>
    <source>
        <strain evidence="4 5">IS7</strain>
    </source>
</reference>
<dbReference type="EMBL" id="JBAWTH010000013">
    <property type="protein sequence ID" value="KAL2289238.1"/>
    <property type="molecule type" value="Genomic_DNA"/>
</dbReference>
<evidence type="ECO:0000256" key="3">
    <source>
        <dbReference type="ARBA" id="ARBA00023033"/>
    </source>
</evidence>
<dbReference type="Proteomes" id="UP001600888">
    <property type="component" value="Unassembled WGS sequence"/>
</dbReference>
<dbReference type="Gene3D" id="3.50.50.60">
    <property type="entry name" value="FAD/NAD(P)-binding domain"/>
    <property type="match status" value="1"/>
</dbReference>
<gene>
    <name evidence="4" type="ORF">FJTKL_02257</name>
</gene>
<evidence type="ECO:0000256" key="2">
    <source>
        <dbReference type="ARBA" id="ARBA00023002"/>
    </source>
</evidence>
<dbReference type="PANTHER" id="PTHR13789:SF314">
    <property type="entry name" value="FAD-BINDING DOMAIN-CONTAINING PROTEIN"/>
    <property type="match status" value="1"/>
</dbReference>
<evidence type="ECO:0000313" key="5">
    <source>
        <dbReference type="Proteomes" id="UP001600888"/>
    </source>
</evidence>
<comment type="caution">
    <text evidence="4">The sequence shown here is derived from an EMBL/GenBank/DDBJ whole genome shotgun (WGS) entry which is preliminary data.</text>
</comment>
<keyword evidence="5" id="KW-1185">Reference proteome</keyword>
<keyword evidence="2" id="KW-0560">Oxidoreductase</keyword>
<dbReference type="InterPro" id="IPR050493">
    <property type="entry name" value="FAD-dep_Monooxygenase_BioMet"/>
</dbReference>
<dbReference type="SUPFAM" id="SSF51905">
    <property type="entry name" value="FAD/NAD(P)-binding domain"/>
    <property type="match status" value="1"/>
</dbReference>
<name>A0ABR4F3H0_9PEZI</name>
<keyword evidence="3" id="KW-0503">Monooxygenase</keyword>
<evidence type="ECO:0008006" key="6">
    <source>
        <dbReference type="Google" id="ProtNLM"/>
    </source>
</evidence>
<protein>
    <recommendedName>
        <fullName evidence="6">FAD-binding domain-containing protein</fullName>
    </recommendedName>
</protein>
<proteinExistence type="inferred from homology"/>
<evidence type="ECO:0000313" key="4">
    <source>
        <dbReference type="EMBL" id="KAL2289238.1"/>
    </source>
</evidence>
<evidence type="ECO:0000256" key="1">
    <source>
        <dbReference type="ARBA" id="ARBA00007992"/>
    </source>
</evidence>
<organism evidence="4 5">
    <name type="scientific">Diaporthe vaccinii</name>
    <dbReference type="NCBI Taxonomy" id="105482"/>
    <lineage>
        <taxon>Eukaryota</taxon>
        <taxon>Fungi</taxon>
        <taxon>Dikarya</taxon>
        <taxon>Ascomycota</taxon>
        <taxon>Pezizomycotina</taxon>
        <taxon>Sordariomycetes</taxon>
        <taxon>Sordariomycetidae</taxon>
        <taxon>Diaporthales</taxon>
        <taxon>Diaporthaceae</taxon>
        <taxon>Diaporthe</taxon>
        <taxon>Diaporthe eres species complex</taxon>
    </lineage>
</organism>
<comment type="similarity">
    <text evidence="1">Belongs to the paxM FAD-dependent monooxygenase family.</text>
</comment>